<keyword evidence="3" id="KW-0645">Protease</keyword>
<dbReference type="SMART" id="SM00020">
    <property type="entry name" value="Tryp_SPc"/>
    <property type="match status" value="1"/>
</dbReference>
<dbReference type="PROSITE" id="PS00135">
    <property type="entry name" value="TRYPSIN_SER"/>
    <property type="match status" value="1"/>
</dbReference>
<dbReference type="PROSITE" id="PS00134">
    <property type="entry name" value="TRYPSIN_HIS"/>
    <property type="match status" value="1"/>
</dbReference>
<proteinExistence type="inferred from homology"/>
<evidence type="ECO:0000256" key="4">
    <source>
        <dbReference type="SAM" id="SignalP"/>
    </source>
</evidence>
<keyword evidence="2" id="KW-1015">Disulfide bond</keyword>
<dbReference type="PANTHER" id="PTHR24276">
    <property type="entry name" value="POLYSERASE-RELATED"/>
    <property type="match status" value="1"/>
</dbReference>
<keyword evidence="3" id="KW-0720">Serine protease</keyword>
<protein>
    <submittedName>
        <fullName evidence="6">S1 family peptidase</fullName>
    </submittedName>
</protein>
<dbReference type="PRINTS" id="PR00722">
    <property type="entry name" value="CHYMOTRYPSIN"/>
</dbReference>
<dbReference type="PROSITE" id="PS50240">
    <property type="entry name" value="TRYPSIN_DOM"/>
    <property type="match status" value="1"/>
</dbReference>
<keyword evidence="4" id="KW-0732">Signal</keyword>
<organism evidence="6 7">
    <name type="scientific">Enterovirga aerilata</name>
    <dbReference type="NCBI Taxonomy" id="2730920"/>
    <lineage>
        <taxon>Bacteria</taxon>
        <taxon>Pseudomonadati</taxon>
        <taxon>Pseudomonadota</taxon>
        <taxon>Alphaproteobacteria</taxon>
        <taxon>Hyphomicrobiales</taxon>
        <taxon>Methylobacteriaceae</taxon>
        <taxon>Enterovirga</taxon>
    </lineage>
</organism>
<dbReference type="AlphaFoldDB" id="A0A849I4N0"/>
<accession>A0A849I4N0</accession>
<comment type="similarity">
    <text evidence="1">Belongs to the peptidase S1 family.</text>
</comment>
<evidence type="ECO:0000313" key="7">
    <source>
        <dbReference type="Proteomes" id="UP000564885"/>
    </source>
</evidence>
<dbReference type="InterPro" id="IPR009003">
    <property type="entry name" value="Peptidase_S1_PA"/>
</dbReference>
<dbReference type="InterPro" id="IPR001314">
    <property type="entry name" value="Peptidase_S1A"/>
</dbReference>
<dbReference type="SUPFAM" id="SSF50494">
    <property type="entry name" value="Trypsin-like serine proteases"/>
    <property type="match status" value="1"/>
</dbReference>
<sequence length="283" mass="29572">MKRLLRGCLSAVALTLAPLPATAVTGGKVVQDPNGIRRSVVLIESSQGELCSGAVIAPDLILTAAHCVLQRAAYRVVAVDRRFRKRGIRAVAAALHPSFVPGTTPRTQPGIDLAILKLAEPLGPEFTPLNPARSPGLGEGDLVDLAGFGLAAEAKRGSARVLRATRLVSLGTLQAANRVVVVADQRRLAETTGAGACRGDSGGPIVRGGPDGYQLLGIVSWSSGALHSSTPTACGGLTAVTPVSEHEDWISARAQDLQRLNGEQTIGWSAPRVRSNAYDWSMR</sequence>
<dbReference type="InterPro" id="IPR043504">
    <property type="entry name" value="Peptidase_S1_PA_chymotrypsin"/>
</dbReference>
<dbReference type="GO" id="GO:0006508">
    <property type="term" value="P:proteolysis"/>
    <property type="evidence" value="ECO:0007669"/>
    <property type="project" value="UniProtKB-KW"/>
</dbReference>
<evidence type="ECO:0000313" key="6">
    <source>
        <dbReference type="EMBL" id="NNM72654.1"/>
    </source>
</evidence>
<evidence type="ECO:0000256" key="1">
    <source>
        <dbReference type="ARBA" id="ARBA00007664"/>
    </source>
</evidence>
<dbReference type="InterPro" id="IPR018114">
    <property type="entry name" value="TRYPSIN_HIS"/>
</dbReference>
<dbReference type="Pfam" id="PF00089">
    <property type="entry name" value="Trypsin"/>
    <property type="match status" value="1"/>
</dbReference>
<feature type="domain" description="Peptidase S1" evidence="5">
    <location>
        <begin position="24"/>
        <end position="255"/>
    </location>
</feature>
<keyword evidence="7" id="KW-1185">Reference proteome</keyword>
<dbReference type="RefSeq" id="WP_171218107.1">
    <property type="nucleotide sequence ID" value="NZ_JABEPP010000002.1"/>
</dbReference>
<evidence type="ECO:0000259" key="5">
    <source>
        <dbReference type="PROSITE" id="PS50240"/>
    </source>
</evidence>
<dbReference type="GO" id="GO:0004252">
    <property type="term" value="F:serine-type endopeptidase activity"/>
    <property type="evidence" value="ECO:0007669"/>
    <property type="project" value="InterPro"/>
</dbReference>
<feature type="chain" id="PRO_5032679666" evidence="4">
    <location>
        <begin position="24"/>
        <end position="283"/>
    </location>
</feature>
<gene>
    <name evidence="6" type="ORF">HJG44_09685</name>
</gene>
<dbReference type="InterPro" id="IPR001254">
    <property type="entry name" value="Trypsin_dom"/>
</dbReference>
<reference evidence="6 7" key="1">
    <citation type="submission" date="2020-04" db="EMBL/GenBank/DDBJ databases">
        <title>Enterovirga sp. isolate from soil.</title>
        <authorList>
            <person name="Chea S."/>
            <person name="Kim D.-U."/>
        </authorList>
    </citation>
    <scope>NUCLEOTIDE SEQUENCE [LARGE SCALE GENOMIC DNA]</scope>
    <source>
        <strain evidence="6 7">DB1703</strain>
    </source>
</reference>
<comment type="caution">
    <text evidence="6">The sequence shown here is derived from an EMBL/GenBank/DDBJ whole genome shotgun (WGS) entry which is preliminary data.</text>
</comment>
<dbReference type="EMBL" id="JABEPP010000002">
    <property type="protein sequence ID" value="NNM72654.1"/>
    <property type="molecule type" value="Genomic_DNA"/>
</dbReference>
<dbReference type="Proteomes" id="UP000564885">
    <property type="component" value="Unassembled WGS sequence"/>
</dbReference>
<keyword evidence="3" id="KW-0378">Hydrolase</keyword>
<evidence type="ECO:0000256" key="2">
    <source>
        <dbReference type="ARBA" id="ARBA00023157"/>
    </source>
</evidence>
<dbReference type="InterPro" id="IPR050430">
    <property type="entry name" value="Peptidase_S1"/>
</dbReference>
<name>A0A849I4N0_9HYPH</name>
<dbReference type="InterPro" id="IPR033116">
    <property type="entry name" value="TRYPSIN_SER"/>
</dbReference>
<evidence type="ECO:0000256" key="3">
    <source>
        <dbReference type="RuleBase" id="RU363034"/>
    </source>
</evidence>
<dbReference type="PANTHER" id="PTHR24276:SF91">
    <property type="entry name" value="AT26814P-RELATED"/>
    <property type="match status" value="1"/>
</dbReference>
<feature type="signal peptide" evidence="4">
    <location>
        <begin position="1"/>
        <end position="23"/>
    </location>
</feature>
<dbReference type="Gene3D" id="2.40.10.10">
    <property type="entry name" value="Trypsin-like serine proteases"/>
    <property type="match status" value="1"/>
</dbReference>